<feature type="non-terminal residue" evidence="2">
    <location>
        <position position="206"/>
    </location>
</feature>
<name>A0A383DJS5_9ZZZZ</name>
<keyword evidence="1" id="KW-0472">Membrane</keyword>
<evidence type="ECO:0000313" key="2">
    <source>
        <dbReference type="EMBL" id="SVE44756.1"/>
    </source>
</evidence>
<protein>
    <submittedName>
        <fullName evidence="2">Uncharacterized protein</fullName>
    </submittedName>
</protein>
<dbReference type="SUPFAM" id="SSF52266">
    <property type="entry name" value="SGNH hydrolase"/>
    <property type="match status" value="1"/>
</dbReference>
<gene>
    <name evidence="2" type="ORF">METZ01_LOCUS497610</name>
</gene>
<evidence type="ECO:0000256" key="1">
    <source>
        <dbReference type="SAM" id="Phobius"/>
    </source>
</evidence>
<organism evidence="2">
    <name type="scientific">marine metagenome</name>
    <dbReference type="NCBI Taxonomy" id="408172"/>
    <lineage>
        <taxon>unclassified sequences</taxon>
        <taxon>metagenomes</taxon>
        <taxon>ecological metagenomes</taxon>
    </lineage>
</organism>
<proteinExistence type="predicted"/>
<dbReference type="EMBL" id="UINC01217940">
    <property type="protein sequence ID" value="SVE44756.1"/>
    <property type="molecule type" value="Genomic_DNA"/>
</dbReference>
<keyword evidence="1" id="KW-0812">Transmembrane</keyword>
<sequence>MLKLSELIKHKWTVLVFAILINLGLAELLFYFVYPQPVHAVRYSLWGWEHIPNIRYKFVPTSKEVVSYIEYNSDGFRGSDEYSLPVAEGTLRLAVLGDSEAEGVVDYPYMYATVLEKLLNEHTVLSDKHAYTRAEVLKAGVYGYGPCQMLRLFEARVMRYRPNIVYLLHNHKFAGDDFCRLNNNEELVYEDLQYNDLEYYGRWIMG</sequence>
<accession>A0A383DJS5</accession>
<dbReference type="AlphaFoldDB" id="A0A383DJS5"/>
<feature type="transmembrane region" description="Helical" evidence="1">
    <location>
        <begin position="12"/>
        <end position="34"/>
    </location>
</feature>
<reference evidence="2" key="1">
    <citation type="submission" date="2018-05" db="EMBL/GenBank/DDBJ databases">
        <authorList>
            <person name="Lanie J.A."/>
            <person name="Ng W.-L."/>
            <person name="Kazmierczak K.M."/>
            <person name="Andrzejewski T.M."/>
            <person name="Davidsen T.M."/>
            <person name="Wayne K.J."/>
            <person name="Tettelin H."/>
            <person name="Glass J.I."/>
            <person name="Rusch D."/>
            <person name="Podicherti R."/>
            <person name="Tsui H.-C.T."/>
            <person name="Winkler M.E."/>
        </authorList>
    </citation>
    <scope>NUCLEOTIDE SEQUENCE</scope>
</reference>
<keyword evidence="1" id="KW-1133">Transmembrane helix</keyword>